<sequence>MAVLCLMLYQLSYGSIEPVGLEPTTLWFDKNC</sequence>
<organism evidence="1">
    <name type="scientific">Siphoviridae sp. ctHip2</name>
    <dbReference type="NCBI Taxonomy" id="2827830"/>
    <lineage>
        <taxon>Viruses</taxon>
        <taxon>Duplodnaviria</taxon>
        <taxon>Heunggongvirae</taxon>
        <taxon>Uroviricota</taxon>
        <taxon>Caudoviricetes</taxon>
    </lineage>
</organism>
<protein>
    <submittedName>
        <fullName evidence="1">Uncharacterized protein</fullName>
    </submittedName>
</protein>
<evidence type="ECO:0000313" key="1">
    <source>
        <dbReference type="EMBL" id="DAF42917.1"/>
    </source>
</evidence>
<name>A0A8S5RVX9_9CAUD</name>
<proteinExistence type="predicted"/>
<reference evidence="1" key="1">
    <citation type="journal article" date="2021" name="Proc. Natl. Acad. Sci. U.S.A.">
        <title>A Catalog of Tens of Thousands of Viruses from Human Metagenomes Reveals Hidden Associations with Chronic Diseases.</title>
        <authorList>
            <person name="Tisza M.J."/>
            <person name="Buck C.B."/>
        </authorList>
    </citation>
    <scope>NUCLEOTIDE SEQUENCE</scope>
    <source>
        <strain evidence="1">CtHip2</strain>
    </source>
</reference>
<accession>A0A8S5RVX9</accession>
<dbReference type="EMBL" id="BK032497">
    <property type="protein sequence ID" value="DAF42917.1"/>
    <property type="molecule type" value="Genomic_DNA"/>
</dbReference>